<evidence type="ECO:0000313" key="3">
    <source>
        <dbReference type="EMBL" id="CAL4789079.1"/>
    </source>
</evidence>
<reference evidence="3 4" key="2">
    <citation type="submission" date="2024-05" db="EMBL/GenBank/DDBJ databases">
        <authorList>
            <person name="Chen Y."/>
            <person name="Shah S."/>
            <person name="Dougan E. K."/>
            <person name="Thang M."/>
            <person name="Chan C."/>
        </authorList>
    </citation>
    <scope>NUCLEOTIDE SEQUENCE [LARGE SCALE GENOMIC DNA]</scope>
</reference>
<dbReference type="EMBL" id="CAMXCT010003001">
    <property type="protein sequence ID" value="CAI4001767.1"/>
    <property type="molecule type" value="Genomic_DNA"/>
</dbReference>
<dbReference type="EMBL" id="CAMXCT030003001">
    <property type="protein sequence ID" value="CAL4789079.1"/>
    <property type="molecule type" value="Genomic_DNA"/>
</dbReference>
<comment type="caution">
    <text evidence="2">The sequence shown here is derived from an EMBL/GenBank/DDBJ whole genome shotgun (WGS) entry which is preliminary data.</text>
</comment>
<feature type="compositionally biased region" description="Basic residues" evidence="1">
    <location>
        <begin position="501"/>
        <end position="525"/>
    </location>
</feature>
<dbReference type="Proteomes" id="UP001152797">
    <property type="component" value="Unassembled WGS sequence"/>
</dbReference>
<feature type="compositionally biased region" description="Acidic residues" evidence="1">
    <location>
        <begin position="143"/>
        <end position="153"/>
    </location>
</feature>
<feature type="region of interest" description="Disordered" evidence="1">
    <location>
        <begin position="417"/>
        <end position="527"/>
    </location>
</feature>
<sequence length="667" mass="74063">MAAFDTSGLCDEWDQCDEVRERLRRGESLVIAPKSKGADATIPECTQNSDLLFPPLHRLFRCQLKLPDISGLREEVQTIYSKNQRAPQDDEIDDAAWDLRKMLRLIKRKANRNDPSLDFNFQEMVLILKPELQDAYGTQQDGSDSDDSDDDDVIVTANPSTEPAGASATPVQTPVPPEAPRALNEVQPAVQPESSEAIASAALPETGATMSPAATPSKPTSESPSNACSVPNEVDPAHEAFRKHLLLQELAQRKAELEALRASKQKKVDGNLAADSGRVVTRAVAPPGPCNVDTVDTQPMDVTSLPIPEVSPLKVQQVEDPDTLRAKFQVPKVPKSVPASGDADVADLLALADHAEKGVTRRDQLAAKPKKERGRGRGRGRGGRGGRGHGHGKEPEVPQLTDAEVWEEYERWVLDDGLWKKADDDNEDKTMETEKKRPRVIQENVRRVGDHVCEAPVPSSSKPAKSTKQKKPENEEMPETEMDQQPRKKKHAAKPPSKVKASPKKPSQKVKKNNLKEKKEKKKRVVAAPANHDNEFDESIMKKILKFTKKIDYQGLEWDSLKATTRDALPEFTFSKLTVYWTRSACAVSMWSYEAEAWVDVGHFSFNRTGFQGTPACKSVVAVALGLQHALWVDQYNGWKTVAECREFENFLKAHGREALYRLHNVD</sequence>
<feature type="compositionally biased region" description="Basic residues" evidence="1">
    <location>
        <begin position="368"/>
        <end position="390"/>
    </location>
</feature>
<name>A0A9P1G950_9DINO</name>
<reference evidence="2" key="1">
    <citation type="submission" date="2022-10" db="EMBL/GenBank/DDBJ databases">
        <authorList>
            <person name="Chen Y."/>
            <person name="Dougan E. K."/>
            <person name="Chan C."/>
            <person name="Rhodes N."/>
            <person name="Thang M."/>
        </authorList>
    </citation>
    <scope>NUCLEOTIDE SEQUENCE</scope>
</reference>
<feature type="region of interest" description="Disordered" evidence="1">
    <location>
        <begin position="282"/>
        <end position="305"/>
    </location>
</feature>
<feature type="compositionally biased region" description="Basic and acidic residues" evidence="1">
    <location>
        <begin position="444"/>
        <end position="453"/>
    </location>
</feature>
<proteinExistence type="predicted"/>
<dbReference type="EMBL" id="CAMXCT020003001">
    <property type="protein sequence ID" value="CAL1155142.1"/>
    <property type="molecule type" value="Genomic_DNA"/>
</dbReference>
<feature type="compositionally biased region" description="Polar residues" evidence="1">
    <location>
        <begin position="208"/>
        <end position="229"/>
    </location>
</feature>
<feature type="region of interest" description="Disordered" evidence="1">
    <location>
        <begin position="136"/>
        <end position="235"/>
    </location>
</feature>
<feature type="compositionally biased region" description="Low complexity" evidence="1">
    <location>
        <begin position="456"/>
        <end position="466"/>
    </location>
</feature>
<accession>A0A9P1G950</accession>
<dbReference type="AlphaFoldDB" id="A0A9P1G950"/>
<feature type="region of interest" description="Disordered" evidence="1">
    <location>
        <begin position="358"/>
        <end position="403"/>
    </location>
</feature>
<protein>
    <submittedName>
        <fullName evidence="2">Uncharacterized protein</fullName>
    </submittedName>
</protein>
<gene>
    <name evidence="2" type="ORF">C1SCF055_LOCUS27783</name>
</gene>
<keyword evidence="4" id="KW-1185">Reference proteome</keyword>
<evidence type="ECO:0000313" key="4">
    <source>
        <dbReference type="Proteomes" id="UP001152797"/>
    </source>
</evidence>
<organism evidence="2">
    <name type="scientific">Cladocopium goreaui</name>
    <dbReference type="NCBI Taxonomy" id="2562237"/>
    <lineage>
        <taxon>Eukaryota</taxon>
        <taxon>Sar</taxon>
        <taxon>Alveolata</taxon>
        <taxon>Dinophyceae</taxon>
        <taxon>Suessiales</taxon>
        <taxon>Symbiodiniaceae</taxon>
        <taxon>Cladocopium</taxon>
    </lineage>
</organism>
<evidence type="ECO:0000256" key="1">
    <source>
        <dbReference type="SAM" id="MobiDB-lite"/>
    </source>
</evidence>
<feature type="compositionally biased region" description="Basic and acidic residues" evidence="1">
    <location>
        <begin position="417"/>
        <end position="435"/>
    </location>
</feature>
<evidence type="ECO:0000313" key="2">
    <source>
        <dbReference type="EMBL" id="CAI4001767.1"/>
    </source>
</evidence>
<dbReference type="OrthoDB" id="445121at2759"/>